<dbReference type="InterPro" id="IPR017941">
    <property type="entry name" value="Rieske_2Fe-2S"/>
</dbReference>
<dbReference type="PANTHER" id="PTHR40261">
    <property type="match status" value="1"/>
</dbReference>
<dbReference type="PANTHER" id="PTHR40261:SF1">
    <property type="entry name" value="RIESKE DOMAIN-CONTAINING PROTEIN"/>
    <property type="match status" value="1"/>
</dbReference>
<evidence type="ECO:0000313" key="7">
    <source>
        <dbReference type="Proteomes" id="UP000241788"/>
    </source>
</evidence>
<evidence type="ECO:0000256" key="1">
    <source>
        <dbReference type="ARBA" id="ARBA00022714"/>
    </source>
</evidence>
<dbReference type="GO" id="GO:0051213">
    <property type="term" value="F:dioxygenase activity"/>
    <property type="evidence" value="ECO:0007669"/>
    <property type="project" value="UniProtKB-KW"/>
</dbReference>
<gene>
    <name evidence="6" type="ORF">SAMN05421546_1598</name>
</gene>
<sequence>MSGIKLEMIESGGFVETEMTVDGLAESVIVHRDGDGVRAWLNVCPHAGRRLDWAPGQFLKSRDGLLVCAVHGASFELMGGQCVAGPCRGQSLQPVDVTVRDGEVVPAGD</sequence>
<keyword evidence="2" id="KW-0479">Metal-binding</keyword>
<keyword evidence="4" id="KW-0411">Iron-sulfur</keyword>
<name>A0A1N6U9Z3_9GAMM</name>
<dbReference type="InterPro" id="IPR036922">
    <property type="entry name" value="Rieske_2Fe-2S_sf"/>
</dbReference>
<dbReference type="AlphaFoldDB" id="A0A1N6U9Z3"/>
<keyword evidence="7" id="KW-1185">Reference proteome</keyword>
<evidence type="ECO:0000259" key="5">
    <source>
        <dbReference type="PROSITE" id="PS51296"/>
    </source>
</evidence>
<evidence type="ECO:0000256" key="3">
    <source>
        <dbReference type="ARBA" id="ARBA00023004"/>
    </source>
</evidence>
<dbReference type="PROSITE" id="PS51296">
    <property type="entry name" value="RIESKE"/>
    <property type="match status" value="1"/>
</dbReference>
<dbReference type="STRING" id="1604334.SAMN05421546_1598"/>
<keyword evidence="1" id="KW-0001">2Fe-2S</keyword>
<keyword evidence="6" id="KW-0560">Oxidoreductase</keyword>
<dbReference type="Gene3D" id="2.102.10.10">
    <property type="entry name" value="Rieske [2Fe-2S] iron-sulphur domain"/>
    <property type="match status" value="1"/>
</dbReference>
<reference evidence="7" key="1">
    <citation type="submission" date="2017-01" db="EMBL/GenBank/DDBJ databases">
        <authorList>
            <person name="Varghese N."/>
            <person name="Submissions S."/>
        </authorList>
    </citation>
    <scope>NUCLEOTIDE SEQUENCE [LARGE SCALE GENOMIC DNA]</scope>
    <source>
        <strain evidence="7">UM1</strain>
    </source>
</reference>
<evidence type="ECO:0000256" key="2">
    <source>
        <dbReference type="ARBA" id="ARBA00022723"/>
    </source>
</evidence>
<feature type="domain" description="Rieske" evidence="5">
    <location>
        <begin position="20"/>
        <end position="106"/>
    </location>
</feature>
<dbReference type="GO" id="GO:0046872">
    <property type="term" value="F:metal ion binding"/>
    <property type="evidence" value="ECO:0007669"/>
    <property type="project" value="UniProtKB-KW"/>
</dbReference>
<dbReference type="OrthoDB" id="9794779at2"/>
<evidence type="ECO:0000313" key="6">
    <source>
        <dbReference type="EMBL" id="SIQ62432.1"/>
    </source>
</evidence>
<proteinExistence type="predicted"/>
<organism evidence="6 7">
    <name type="scientific">Solilutibacter tolerans</name>
    <dbReference type="NCBI Taxonomy" id="1604334"/>
    <lineage>
        <taxon>Bacteria</taxon>
        <taxon>Pseudomonadati</taxon>
        <taxon>Pseudomonadota</taxon>
        <taxon>Gammaproteobacteria</taxon>
        <taxon>Lysobacterales</taxon>
        <taxon>Lysobacteraceae</taxon>
        <taxon>Solilutibacter</taxon>
    </lineage>
</organism>
<keyword evidence="3" id="KW-0408">Iron</keyword>
<keyword evidence="6" id="KW-0223">Dioxygenase</keyword>
<dbReference type="RefSeq" id="WP_076587004.1">
    <property type="nucleotide sequence ID" value="NZ_FTLW01000003.1"/>
</dbReference>
<evidence type="ECO:0000256" key="4">
    <source>
        <dbReference type="ARBA" id="ARBA00023014"/>
    </source>
</evidence>
<dbReference type="Proteomes" id="UP000241788">
    <property type="component" value="Unassembled WGS sequence"/>
</dbReference>
<dbReference type="SUPFAM" id="SSF50022">
    <property type="entry name" value="ISP domain"/>
    <property type="match status" value="1"/>
</dbReference>
<protein>
    <submittedName>
        <fullName evidence="6">Ferredoxin subunit of nitrite reductase or a ring-hydroxylating dioxygenase</fullName>
    </submittedName>
</protein>
<accession>A0A1N6U9Z3</accession>
<dbReference type="EMBL" id="FTLW01000003">
    <property type="protein sequence ID" value="SIQ62432.1"/>
    <property type="molecule type" value="Genomic_DNA"/>
</dbReference>
<dbReference type="Pfam" id="PF00355">
    <property type="entry name" value="Rieske"/>
    <property type="match status" value="1"/>
</dbReference>
<dbReference type="GO" id="GO:0051537">
    <property type="term" value="F:2 iron, 2 sulfur cluster binding"/>
    <property type="evidence" value="ECO:0007669"/>
    <property type="project" value="UniProtKB-KW"/>
</dbReference>
<dbReference type="CDD" id="cd03467">
    <property type="entry name" value="Rieske"/>
    <property type="match status" value="1"/>
</dbReference>